<keyword evidence="11" id="KW-1185">Reference proteome</keyword>
<keyword evidence="3" id="KW-0134">Cell wall</keyword>
<comment type="similarity">
    <text evidence="2 9">Belongs to the glycosyl hydrolase 28 family.</text>
</comment>
<evidence type="ECO:0008006" key="12">
    <source>
        <dbReference type="Google" id="ProtNLM"/>
    </source>
</evidence>
<gene>
    <name evidence="10" type="ORF">F0562_034860</name>
</gene>
<keyword evidence="5 9" id="KW-0378">Hydrolase</keyword>
<evidence type="ECO:0000256" key="9">
    <source>
        <dbReference type="RuleBase" id="RU361169"/>
    </source>
</evidence>
<evidence type="ECO:0000256" key="8">
    <source>
        <dbReference type="PROSITE-ProRule" id="PRU10052"/>
    </source>
</evidence>
<dbReference type="Pfam" id="PF00295">
    <property type="entry name" value="Glyco_hydro_28"/>
    <property type="match status" value="2"/>
</dbReference>
<evidence type="ECO:0000256" key="6">
    <source>
        <dbReference type="ARBA" id="ARBA00023295"/>
    </source>
</evidence>
<dbReference type="Gene3D" id="2.160.20.10">
    <property type="entry name" value="Single-stranded right-handed beta-helix, Pectin lyase-like"/>
    <property type="match status" value="2"/>
</dbReference>
<evidence type="ECO:0000256" key="4">
    <source>
        <dbReference type="ARBA" id="ARBA00022525"/>
    </source>
</evidence>
<comment type="subcellular location">
    <subcellularLocation>
        <location evidence="1">Secreted</location>
        <location evidence="1">Cell wall</location>
    </subcellularLocation>
</comment>
<dbReference type="GO" id="GO:0005975">
    <property type="term" value="P:carbohydrate metabolic process"/>
    <property type="evidence" value="ECO:0007669"/>
    <property type="project" value="InterPro"/>
</dbReference>
<evidence type="ECO:0000256" key="3">
    <source>
        <dbReference type="ARBA" id="ARBA00022512"/>
    </source>
</evidence>
<evidence type="ECO:0000256" key="5">
    <source>
        <dbReference type="ARBA" id="ARBA00022801"/>
    </source>
</evidence>
<dbReference type="GO" id="GO:0004650">
    <property type="term" value="F:polygalacturonase activity"/>
    <property type="evidence" value="ECO:0007669"/>
    <property type="project" value="InterPro"/>
</dbReference>
<evidence type="ECO:0000256" key="1">
    <source>
        <dbReference type="ARBA" id="ARBA00004191"/>
    </source>
</evidence>
<keyword evidence="4" id="KW-0964">Secreted</keyword>
<dbReference type="SUPFAM" id="SSF51126">
    <property type="entry name" value="Pectin lyase-like"/>
    <property type="match status" value="1"/>
</dbReference>
<dbReference type="InterPro" id="IPR012334">
    <property type="entry name" value="Pectin_lyas_fold"/>
</dbReference>
<sequence>MLIRLECLMSPAMEQWLMGRPKVARQALLGAWNDACSYDGNSTLLVPKGTFFVSPVAFEGPCYNNQPPKIQIRGKLKAPSSLYAFATSTWIMFERLRGFNLTGETAPATLDAQGVEAWAHTGCHNRPTSLRFVNISNGMISNFALLNTLTQMASTLVLQLISTSLLQELEWVTIVSPLDQASTNVTVFNITCGPGHGISVGSLGKYPKEENVMGFSVSNCTINGTENGVRIKTWPGEAASVASNLTFEDIVMINVSHPIIMDQNYCPGHKCQNSKPSHVKLINVLFKNIRGTSNTKPAVTLRCSSSVTCKNVQLVDIKLNYETDSRQPLNSQFEGDPRVPFVAYKFLSKLKFFT</sequence>
<evidence type="ECO:0000256" key="7">
    <source>
        <dbReference type="ARBA" id="ARBA00023316"/>
    </source>
</evidence>
<accession>A0A5J5A8P1</accession>
<evidence type="ECO:0000313" key="10">
    <source>
        <dbReference type="EMBL" id="KAA8527425.1"/>
    </source>
</evidence>
<evidence type="ECO:0000313" key="11">
    <source>
        <dbReference type="Proteomes" id="UP000325577"/>
    </source>
</evidence>
<dbReference type="Proteomes" id="UP000325577">
    <property type="component" value="Linkage Group LG21"/>
</dbReference>
<dbReference type="PANTHER" id="PTHR31375">
    <property type="match status" value="1"/>
</dbReference>
<dbReference type="GO" id="GO:0071555">
    <property type="term" value="P:cell wall organization"/>
    <property type="evidence" value="ECO:0007669"/>
    <property type="project" value="UniProtKB-KW"/>
</dbReference>
<dbReference type="InterPro" id="IPR011050">
    <property type="entry name" value="Pectin_lyase_fold/virulence"/>
</dbReference>
<dbReference type="OrthoDB" id="187139at2759"/>
<keyword evidence="7" id="KW-0961">Cell wall biogenesis/degradation</keyword>
<protein>
    <recommendedName>
        <fullName evidence="12">Pectate lyase superfamily protein domain-containing protein</fullName>
    </recommendedName>
</protein>
<proteinExistence type="inferred from homology"/>
<reference evidence="10 11" key="1">
    <citation type="submission" date="2019-09" db="EMBL/GenBank/DDBJ databases">
        <title>A chromosome-level genome assembly of the Chinese tupelo Nyssa sinensis.</title>
        <authorList>
            <person name="Yang X."/>
            <person name="Kang M."/>
            <person name="Yang Y."/>
            <person name="Xiong H."/>
            <person name="Wang M."/>
            <person name="Zhang Z."/>
            <person name="Wang Z."/>
            <person name="Wu H."/>
            <person name="Ma T."/>
            <person name="Liu J."/>
            <person name="Xi Z."/>
        </authorList>
    </citation>
    <scope>NUCLEOTIDE SEQUENCE [LARGE SCALE GENOMIC DNA]</scope>
    <source>
        <strain evidence="10">J267</strain>
        <tissue evidence="10">Leaf</tissue>
    </source>
</reference>
<organism evidence="10 11">
    <name type="scientific">Nyssa sinensis</name>
    <dbReference type="NCBI Taxonomy" id="561372"/>
    <lineage>
        <taxon>Eukaryota</taxon>
        <taxon>Viridiplantae</taxon>
        <taxon>Streptophyta</taxon>
        <taxon>Embryophyta</taxon>
        <taxon>Tracheophyta</taxon>
        <taxon>Spermatophyta</taxon>
        <taxon>Magnoliopsida</taxon>
        <taxon>eudicotyledons</taxon>
        <taxon>Gunneridae</taxon>
        <taxon>Pentapetalae</taxon>
        <taxon>asterids</taxon>
        <taxon>Cornales</taxon>
        <taxon>Nyssaceae</taxon>
        <taxon>Nyssa</taxon>
    </lineage>
</organism>
<dbReference type="PROSITE" id="PS00502">
    <property type="entry name" value="POLYGALACTURONASE"/>
    <property type="match status" value="1"/>
</dbReference>
<dbReference type="AlphaFoldDB" id="A0A5J5A8P1"/>
<evidence type="ECO:0000256" key="2">
    <source>
        <dbReference type="ARBA" id="ARBA00008834"/>
    </source>
</evidence>
<dbReference type="InterPro" id="IPR000743">
    <property type="entry name" value="Glyco_hydro_28"/>
</dbReference>
<keyword evidence="6 9" id="KW-0326">Glycosidase</keyword>
<feature type="active site" evidence="8">
    <location>
        <position position="196"/>
    </location>
</feature>
<dbReference type="EMBL" id="CM018045">
    <property type="protein sequence ID" value="KAA8527425.1"/>
    <property type="molecule type" value="Genomic_DNA"/>
</dbReference>
<name>A0A5J5A8P1_9ASTE</name>